<accession>A0ABP9Y6V7</accession>
<keyword evidence="2" id="KW-0812">Transmembrane</keyword>
<protein>
    <submittedName>
        <fullName evidence="3">Uncharacterized protein</fullName>
    </submittedName>
</protein>
<evidence type="ECO:0000256" key="1">
    <source>
        <dbReference type="SAM" id="MobiDB-lite"/>
    </source>
</evidence>
<organism evidence="3 4">
    <name type="scientific">Helicostylum pulchrum</name>
    <dbReference type="NCBI Taxonomy" id="562976"/>
    <lineage>
        <taxon>Eukaryota</taxon>
        <taxon>Fungi</taxon>
        <taxon>Fungi incertae sedis</taxon>
        <taxon>Mucoromycota</taxon>
        <taxon>Mucoromycotina</taxon>
        <taxon>Mucoromycetes</taxon>
        <taxon>Mucorales</taxon>
        <taxon>Mucorineae</taxon>
        <taxon>Mucoraceae</taxon>
        <taxon>Helicostylum</taxon>
    </lineage>
</organism>
<gene>
    <name evidence="3" type="ORF">HPULCUR_008182</name>
</gene>
<feature type="compositionally biased region" description="Low complexity" evidence="1">
    <location>
        <begin position="60"/>
        <end position="72"/>
    </location>
</feature>
<proteinExistence type="predicted"/>
<name>A0ABP9Y6V7_9FUNG</name>
<dbReference type="EMBL" id="BAABUJ010000024">
    <property type="protein sequence ID" value="GAA5802708.1"/>
    <property type="molecule type" value="Genomic_DNA"/>
</dbReference>
<keyword evidence="2" id="KW-1133">Transmembrane helix</keyword>
<reference evidence="3 4" key="1">
    <citation type="submission" date="2024-04" db="EMBL/GenBank/DDBJ databases">
        <title>genome sequences of Mucor flavus KT1a and Helicostylum pulchrum KT1b strains isolation_sourced from the surface of a dry-aged beef.</title>
        <authorList>
            <person name="Toyotome T."/>
            <person name="Hosono M."/>
            <person name="Torimaru M."/>
            <person name="Fukuda K."/>
            <person name="Mikami N."/>
        </authorList>
    </citation>
    <scope>NUCLEOTIDE SEQUENCE [LARGE SCALE GENOMIC DNA]</scope>
    <source>
        <strain evidence="3 4">KT1b</strain>
    </source>
</reference>
<evidence type="ECO:0000313" key="3">
    <source>
        <dbReference type="EMBL" id="GAA5802708.1"/>
    </source>
</evidence>
<sequence length="262" mass="28594">MSFSIENTSFISSVTEVDEGIGTSTTDTIESTTTIEESETVPTDTIESITTAIEEEESETVPTDTMESITTTTEEEEESETTVPTYIAESYLNDAPITTTEPSTSTIAADKLIPDTLNSDITITQEPTVMESSMISYTQPATDTPSPSPSSYDAADNLSDGSIAALIVVGVFLMIALTTLYVILKIKKKRKRVVSPTTTEKSISRHTFKSDDTLFYVDSAAYNSGANMSFVIDKPEQTYNNDTLNETVNIHVLCYLNLDINF</sequence>
<comment type="caution">
    <text evidence="3">The sequence shown here is derived from an EMBL/GenBank/DDBJ whole genome shotgun (WGS) entry which is preliminary data.</text>
</comment>
<keyword evidence="4" id="KW-1185">Reference proteome</keyword>
<feature type="region of interest" description="Disordered" evidence="1">
    <location>
        <begin position="54"/>
        <end position="82"/>
    </location>
</feature>
<evidence type="ECO:0000313" key="4">
    <source>
        <dbReference type="Proteomes" id="UP001476247"/>
    </source>
</evidence>
<evidence type="ECO:0000256" key="2">
    <source>
        <dbReference type="SAM" id="Phobius"/>
    </source>
</evidence>
<feature type="transmembrane region" description="Helical" evidence="2">
    <location>
        <begin position="163"/>
        <end position="184"/>
    </location>
</feature>
<keyword evidence="2" id="KW-0472">Membrane</keyword>
<dbReference type="Proteomes" id="UP001476247">
    <property type="component" value="Unassembled WGS sequence"/>
</dbReference>